<sequence length="148" mass="17190">MKEKFTSSKTYRNLPCAHRQWKHEGHCAYIHGYSRQYTFHFEAKEMDEHGWVVGFGDLKKLEKYLLEMYDHTMIIAEDDPELATFQELHKNGLCDLRVVPEASLESSAKSALNKANEILLEMTKGRASCFKVEARENDKNSAIYELNN</sequence>
<reference evidence="1" key="1">
    <citation type="submission" date="2014-11" db="EMBL/GenBank/DDBJ databases">
        <authorList>
            <person name="Zhu J."/>
            <person name="Qi W."/>
            <person name="Song R."/>
        </authorList>
    </citation>
    <scope>NUCLEOTIDE SEQUENCE</scope>
</reference>
<dbReference type="InterPro" id="IPR007115">
    <property type="entry name" value="6-PTP_synth/QueD"/>
</dbReference>
<reference evidence="1" key="2">
    <citation type="journal article" date="2015" name="ISME J.">
        <title>A new class of marine Euryarchaeota group II from the Mediterranean deep chlorophyll maximum.</title>
        <authorList>
            <person name="Martin-Cuadrado A.B."/>
            <person name="Garcia-Heredia I."/>
            <person name="Molto A.G."/>
            <person name="Lopez-Ubeda R."/>
            <person name="Kimes N."/>
            <person name="Lopez-Garcia P."/>
            <person name="Moreira D."/>
            <person name="Rodriguez-Valera F."/>
        </authorList>
    </citation>
    <scope>NUCLEOTIDE SEQUENCE</scope>
</reference>
<protein>
    <submittedName>
        <fullName evidence="1">6-pyruvoyl tetrahydrobiopterin synthase (QueD, ptpS, PTS)</fullName>
    </submittedName>
</protein>
<dbReference type="Gene3D" id="3.30.479.10">
    <property type="entry name" value="6-pyruvoyl tetrahydropterin synthase/QueD"/>
    <property type="match status" value="1"/>
</dbReference>
<dbReference type="InterPro" id="IPR038418">
    <property type="entry name" value="6-PTP_synth/QueD_sf"/>
</dbReference>
<dbReference type="EMBL" id="KP211835">
    <property type="protein sequence ID" value="ANV79485.1"/>
    <property type="molecule type" value="Genomic_DNA"/>
</dbReference>
<dbReference type="AlphaFoldDB" id="A0A1B1TB46"/>
<dbReference type="Pfam" id="PF01242">
    <property type="entry name" value="PTPS"/>
    <property type="match status" value="1"/>
</dbReference>
<name>A0A1B1TB46_9ARCH</name>
<accession>A0A1B1TB46</accession>
<organism evidence="1">
    <name type="scientific">uncultured Poseidoniia archaeon</name>
    <dbReference type="NCBI Taxonomy" id="1697135"/>
    <lineage>
        <taxon>Archaea</taxon>
        <taxon>Methanobacteriati</taxon>
        <taxon>Thermoplasmatota</taxon>
        <taxon>Candidatus Poseidoniia</taxon>
        <taxon>environmental samples</taxon>
    </lineage>
</organism>
<evidence type="ECO:0000313" key="1">
    <source>
        <dbReference type="EMBL" id="ANV79485.1"/>
    </source>
</evidence>
<dbReference type="SUPFAM" id="SSF55620">
    <property type="entry name" value="Tetrahydrobiopterin biosynthesis enzymes-like"/>
    <property type="match status" value="1"/>
</dbReference>
<proteinExistence type="predicted"/>